<dbReference type="CDD" id="cd17930">
    <property type="entry name" value="DEXHc_cas3"/>
    <property type="match status" value="1"/>
</dbReference>
<dbReference type="AlphaFoldDB" id="A0A517PWD5"/>
<evidence type="ECO:0000256" key="9">
    <source>
        <dbReference type="ARBA" id="ARBA00023118"/>
    </source>
</evidence>
<reference evidence="12 13" key="1">
    <citation type="submission" date="2019-02" db="EMBL/GenBank/DDBJ databases">
        <title>Deep-cultivation of Planctomycetes and their phenomic and genomic characterization uncovers novel biology.</title>
        <authorList>
            <person name="Wiegand S."/>
            <person name="Jogler M."/>
            <person name="Boedeker C."/>
            <person name="Pinto D."/>
            <person name="Vollmers J."/>
            <person name="Rivas-Marin E."/>
            <person name="Kohn T."/>
            <person name="Peeters S.H."/>
            <person name="Heuer A."/>
            <person name="Rast P."/>
            <person name="Oberbeckmann S."/>
            <person name="Bunk B."/>
            <person name="Jeske O."/>
            <person name="Meyerdierks A."/>
            <person name="Storesund J.E."/>
            <person name="Kallscheuer N."/>
            <person name="Luecker S."/>
            <person name="Lage O.M."/>
            <person name="Pohl T."/>
            <person name="Merkel B.J."/>
            <person name="Hornburger P."/>
            <person name="Mueller R.-W."/>
            <person name="Bruemmer F."/>
            <person name="Labrenz M."/>
            <person name="Spormann A.M."/>
            <person name="Op den Camp H."/>
            <person name="Overmann J."/>
            <person name="Amann R."/>
            <person name="Jetten M.S.M."/>
            <person name="Mascher T."/>
            <person name="Medema M.H."/>
            <person name="Devos D.P."/>
            <person name="Kaster A.-K."/>
            <person name="Ovreas L."/>
            <person name="Rohde M."/>
            <person name="Galperin M.Y."/>
            <person name="Jogler C."/>
        </authorList>
    </citation>
    <scope>NUCLEOTIDE SEQUENCE [LARGE SCALE GENOMIC DNA]</scope>
    <source>
        <strain evidence="12 13">HG66A1</strain>
    </source>
</reference>
<dbReference type="InterPro" id="IPR011545">
    <property type="entry name" value="DEAD/DEAH_box_helicase_dom"/>
</dbReference>
<keyword evidence="8" id="KW-0067">ATP-binding</keyword>
<dbReference type="Gene3D" id="1.10.3210.30">
    <property type="match status" value="1"/>
</dbReference>
<keyword evidence="13" id="KW-1185">Reference proteome</keyword>
<keyword evidence="3" id="KW-0540">Nuclease</keyword>
<dbReference type="PROSITE" id="PS51192">
    <property type="entry name" value="HELICASE_ATP_BIND_1"/>
    <property type="match status" value="1"/>
</dbReference>
<dbReference type="NCBIfam" id="TIGR01587">
    <property type="entry name" value="cas3_core"/>
    <property type="match status" value="1"/>
</dbReference>
<dbReference type="InterPro" id="IPR027417">
    <property type="entry name" value="P-loop_NTPase"/>
</dbReference>
<dbReference type="InterPro" id="IPR038257">
    <property type="entry name" value="CRISPR-assoc_Cas3_HD_sf"/>
</dbReference>
<protein>
    <submittedName>
        <fullName evidence="12">Helicase Cas3</fullName>
    </submittedName>
</protein>
<proteinExistence type="inferred from homology"/>
<dbReference type="Pfam" id="PF22590">
    <property type="entry name" value="Cas3-like_C_2"/>
    <property type="match status" value="1"/>
</dbReference>
<dbReference type="Pfam" id="PF00270">
    <property type="entry name" value="DEAD"/>
    <property type="match status" value="1"/>
</dbReference>
<dbReference type="GO" id="GO:0003676">
    <property type="term" value="F:nucleic acid binding"/>
    <property type="evidence" value="ECO:0007669"/>
    <property type="project" value="InterPro"/>
</dbReference>
<dbReference type="GO" id="GO:0005524">
    <property type="term" value="F:ATP binding"/>
    <property type="evidence" value="ECO:0007669"/>
    <property type="project" value="UniProtKB-KW"/>
</dbReference>
<evidence type="ECO:0000256" key="1">
    <source>
        <dbReference type="ARBA" id="ARBA00006847"/>
    </source>
</evidence>
<keyword evidence="5" id="KW-0547">Nucleotide-binding</keyword>
<dbReference type="PROSITE" id="PS51643">
    <property type="entry name" value="HD_CAS3"/>
    <property type="match status" value="1"/>
</dbReference>
<evidence type="ECO:0000259" key="11">
    <source>
        <dbReference type="PROSITE" id="PS51643"/>
    </source>
</evidence>
<keyword evidence="4" id="KW-0479">Metal-binding</keyword>
<dbReference type="InterPro" id="IPR006483">
    <property type="entry name" value="CRISPR-assoc_Cas3_HD"/>
</dbReference>
<name>A0A517PWD5_9PLAN</name>
<comment type="similarity">
    <text evidence="1">In the N-terminal section; belongs to the CRISPR-associated nuclease Cas3-HD family.</text>
</comment>
<dbReference type="NCBIfam" id="TIGR01596">
    <property type="entry name" value="cas3_HD"/>
    <property type="match status" value="1"/>
</dbReference>
<evidence type="ECO:0000313" key="13">
    <source>
        <dbReference type="Proteomes" id="UP000320421"/>
    </source>
</evidence>
<dbReference type="InterPro" id="IPR006474">
    <property type="entry name" value="Helicase_Cas3_CRISPR-ass_core"/>
</dbReference>
<evidence type="ECO:0000256" key="2">
    <source>
        <dbReference type="ARBA" id="ARBA00009046"/>
    </source>
</evidence>
<dbReference type="GO" id="GO:0016787">
    <property type="term" value="F:hydrolase activity"/>
    <property type="evidence" value="ECO:0007669"/>
    <property type="project" value="UniProtKB-KW"/>
</dbReference>
<sequence>MTEFYGHSLKERPVEEWELLEDHLALVTQYAQVFLNKMNADDWAPLLGYWHDLGKYDPRFQSYLMQANGYLSHLEESSRVNHSSFGAQYAIEKYKVTDKKPLAFLLAYCIMGHHAGLPDYADDNAEPGKASSLSARLKDESTQISTGQIPTQILELSLPAIPGEILKKHNGIGFSLAFWNRMLFSCLVDSDYLATEEFMSPDRACERPVPVEESIWTAMEEALNTVLENKSSLSQSAVSQIRQNILKSCMNKAHTTPGLFSLTVPTGGGKTLSSLAFALAHRRCHQKERIIYAIPFTSIVEQTASVFRNLFDALETDVVLEHHCNIDLAQETYASRLATENWDAPLVVTTNVQLLESLFAAKPSRCRKLHRLVNSIIILDEAQTLPVEFLKPCLKVLQELVNNYGCTIVLCTATQPAILYRDEFQIGLKGVREIIPDPVTLSRQMKRVDVRFLGPVTQDSLVERLNEHDSFLGIVNTKPDASNLFEALKQQGGTTGLFHLSTNLCAVHRFQKLGEIRERLSQGKPCRVISTQLIEAGVDVDFPVVFRAVAGLDSIAQAAGRCNREGKLESADVYVFQPDGDKWSQVRGYLKRTAETTLRMIRDEFSPLHSHGWLSLPAIQQYFCSNYWEHKNEWDEHGIMQLFYLSAQGIPEFFYREAAKRFQLIDDYQISIFIPFDEKSQSALSRFRECLRSTDQATTAPKRQLLRILQRYTIGISQPALNTMLGKDISELPDGEGQPSGYYELINLSCYDFNHLGFMPEQAGILDVSQSIF</sequence>
<comment type="similarity">
    <text evidence="2">In the central section; belongs to the CRISPR-associated helicase Cas3 family.</text>
</comment>
<dbReference type="SUPFAM" id="SSF52540">
    <property type="entry name" value="P-loop containing nucleoside triphosphate hydrolases"/>
    <property type="match status" value="1"/>
</dbReference>
<dbReference type="InterPro" id="IPR014001">
    <property type="entry name" value="Helicase_ATP-bd"/>
</dbReference>
<dbReference type="GO" id="GO:0004386">
    <property type="term" value="F:helicase activity"/>
    <property type="evidence" value="ECO:0007669"/>
    <property type="project" value="UniProtKB-KW"/>
</dbReference>
<organism evidence="12 13">
    <name type="scientific">Gimesia chilikensis</name>
    <dbReference type="NCBI Taxonomy" id="2605989"/>
    <lineage>
        <taxon>Bacteria</taxon>
        <taxon>Pseudomonadati</taxon>
        <taxon>Planctomycetota</taxon>
        <taxon>Planctomycetia</taxon>
        <taxon>Planctomycetales</taxon>
        <taxon>Planctomycetaceae</taxon>
        <taxon>Gimesia</taxon>
    </lineage>
</organism>
<feature type="domain" description="Helicase ATP-binding" evidence="10">
    <location>
        <begin position="251"/>
        <end position="433"/>
    </location>
</feature>
<keyword evidence="6" id="KW-0378">Hydrolase</keyword>
<gene>
    <name evidence="12" type="ORF">HG66A1_55090</name>
</gene>
<evidence type="ECO:0000256" key="8">
    <source>
        <dbReference type="ARBA" id="ARBA00022840"/>
    </source>
</evidence>
<dbReference type="GO" id="GO:0004518">
    <property type="term" value="F:nuclease activity"/>
    <property type="evidence" value="ECO:0007669"/>
    <property type="project" value="UniProtKB-KW"/>
</dbReference>
<accession>A0A517PWD5</accession>
<dbReference type="RefSeq" id="WP_145191456.1">
    <property type="nucleotide sequence ID" value="NZ_CP036266.1"/>
</dbReference>
<dbReference type="InterPro" id="IPR054712">
    <property type="entry name" value="Cas3-like_dom"/>
</dbReference>
<dbReference type="Gene3D" id="3.40.50.300">
    <property type="entry name" value="P-loop containing nucleotide triphosphate hydrolases"/>
    <property type="match status" value="2"/>
</dbReference>
<evidence type="ECO:0000256" key="7">
    <source>
        <dbReference type="ARBA" id="ARBA00022806"/>
    </source>
</evidence>
<dbReference type="SMART" id="SM00487">
    <property type="entry name" value="DEXDc"/>
    <property type="match status" value="1"/>
</dbReference>
<dbReference type="OrthoDB" id="9810236at2"/>
<evidence type="ECO:0000313" key="12">
    <source>
        <dbReference type="EMBL" id="QDT23686.1"/>
    </source>
</evidence>
<evidence type="ECO:0000259" key="10">
    <source>
        <dbReference type="PROSITE" id="PS51192"/>
    </source>
</evidence>
<evidence type="ECO:0000256" key="5">
    <source>
        <dbReference type="ARBA" id="ARBA00022741"/>
    </source>
</evidence>
<dbReference type="EMBL" id="CP036266">
    <property type="protein sequence ID" value="QDT23686.1"/>
    <property type="molecule type" value="Genomic_DNA"/>
</dbReference>
<dbReference type="GO" id="GO:0051607">
    <property type="term" value="P:defense response to virus"/>
    <property type="evidence" value="ECO:0007669"/>
    <property type="project" value="UniProtKB-KW"/>
</dbReference>
<feature type="domain" description="HD Cas3-type" evidence="11">
    <location>
        <begin position="13"/>
        <end position="193"/>
    </location>
</feature>
<dbReference type="CDD" id="cd09641">
    <property type="entry name" value="Cas3''_I"/>
    <property type="match status" value="1"/>
</dbReference>
<evidence type="ECO:0000256" key="3">
    <source>
        <dbReference type="ARBA" id="ARBA00022722"/>
    </source>
</evidence>
<dbReference type="Proteomes" id="UP000320421">
    <property type="component" value="Chromosome"/>
</dbReference>
<evidence type="ECO:0000256" key="6">
    <source>
        <dbReference type="ARBA" id="ARBA00022801"/>
    </source>
</evidence>
<evidence type="ECO:0000256" key="4">
    <source>
        <dbReference type="ARBA" id="ARBA00022723"/>
    </source>
</evidence>
<dbReference type="GO" id="GO:0046872">
    <property type="term" value="F:metal ion binding"/>
    <property type="evidence" value="ECO:0007669"/>
    <property type="project" value="UniProtKB-KW"/>
</dbReference>
<keyword evidence="9" id="KW-0051">Antiviral defense</keyword>
<dbReference type="Pfam" id="PF18019">
    <property type="entry name" value="Cas3_HD"/>
    <property type="match status" value="1"/>
</dbReference>
<keyword evidence="7 12" id="KW-0347">Helicase</keyword>